<evidence type="ECO:0000256" key="11">
    <source>
        <dbReference type="ARBA" id="ARBA00023136"/>
    </source>
</evidence>
<dbReference type="Pfam" id="PF08022">
    <property type="entry name" value="FAD_binding_8"/>
    <property type="match status" value="1"/>
</dbReference>
<dbReference type="GO" id="GO:0015677">
    <property type="term" value="P:copper ion import"/>
    <property type="evidence" value="ECO:0007669"/>
    <property type="project" value="TreeGrafter"/>
</dbReference>
<name>A0A875RYH3_EENNA</name>
<dbReference type="AlphaFoldDB" id="A0A875RYH3"/>
<keyword evidence="12" id="KW-0325">Glycoprotein</keyword>
<feature type="signal peptide" evidence="14">
    <location>
        <begin position="1"/>
        <end position="21"/>
    </location>
</feature>
<keyword evidence="8 13" id="KW-1133">Transmembrane helix</keyword>
<comment type="subcellular location">
    <subcellularLocation>
        <location evidence="1">Membrane</location>
        <topology evidence="1">Multi-pass membrane protein</topology>
    </subcellularLocation>
</comment>
<dbReference type="SUPFAM" id="SSF52343">
    <property type="entry name" value="Ferredoxin reductase-like, C-terminal NADP-linked domain"/>
    <property type="match status" value="1"/>
</dbReference>
<keyword evidence="14" id="KW-0732">Signal</keyword>
<proteinExistence type="inferred from homology"/>
<dbReference type="Gene3D" id="3.40.50.80">
    <property type="entry name" value="Nucleotide-binding domain of ferredoxin-NADP reductase (FNR) module"/>
    <property type="match status" value="1"/>
</dbReference>
<evidence type="ECO:0000256" key="2">
    <source>
        <dbReference type="ARBA" id="ARBA00006278"/>
    </source>
</evidence>
<evidence type="ECO:0000256" key="9">
    <source>
        <dbReference type="ARBA" id="ARBA00023002"/>
    </source>
</evidence>
<dbReference type="Pfam" id="PF01794">
    <property type="entry name" value="Ferric_reduct"/>
    <property type="match status" value="1"/>
</dbReference>
<dbReference type="GO" id="GO:0005886">
    <property type="term" value="C:plasma membrane"/>
    <property type="evidence" value="ECO:0007669"/>
    <property type="project" value="TreeGrafter"/>
</dbReference>
<dbReference type="SFLD" id="SFLDS00052">
    <property type="entry name" value="Ferric_Reductase_Domain"/>
    <property type="match status" value="1"/>
</dbReference>
<feature type="chain" id="PRO_5034196974" description="FAD-binding FR-type domain-containing protein" evidence="14">
    <location>
        <begin position="22"/>
        <end position="899"/>
    </location>
</feature>
<feature type="transmembrane region" description="Helical" evidence="13">
    <location>
        <begin position="472"/>
        <end position="489"/>
    </location>
</feature>
<dbReference type="InterPro" id="IPR013121">
    <property type="entry name" value="Fe_red_NAD-bd_6"/>
</dbReference>
<dbReference type="PANTHER" id="PTHR32361:SF9">
    <property type="entry name" value="FERRIC REDUCTASE TRANSMEMBRANE COMPONENT 3-RELATED"/>
    <property type="match status" value="1"/>
</dbReference>
<reference evidence="16" key="1">
    <citation type="submission" date="2020-10" db="EMBL/GenBank/DDBJ databases">
        <authorList>
            <person name="Roach M.J.R."/>
        </authorList>
    </citation>
    <scope>NUCLEOTIDE SEQUENCE</scope>
    <source>
        <strain evidence="16">CBS 1945</strain>
    </source>
</reference>
<dbReference type="OrthoDB" id="167398at2759"/>
<dbReference type="CDD" id="cd06186">
    <property type="entry name" value="NOX_Duox_like_FAD_NADP"/>
    <property type="match status" value="1"/>
</dbReference>
<organism evidence="16 17">
    <name type="scientific">Eeniella nana</name>
    <name type="common">Yeast</name>
    <name type="synonym">Brettanomyces nanus</name>
    <dbReference type="NCBI Taxonomy" id="13502"/>
    <lineage>
        <taxon>Eukaryota</taxon>
        <taxon>Fungi</taxon>
        <taxon>Dikarya</taxon>
        <taxon>Ascomycota</taxon>
        <taxon>Saccharomycotina</taxon>
        <taxon>Pichiomycetes</taxon>
        <taxon>Pichiales</taxon>
        <taxon>Pichiaceae</taxon>
        <taxon>Brettanomyces</taxon>
    </lineage>
</organism>
<evidence type="ECO:0000256" key="5">
    <source>
        <dbReference type="ARBA" id="ARBA00022692"/>
    </source>
</evidence>
<evidence type="ECO:0000313" key="16">
    <source>
        <dbReference type="EMBL" id="QPG73673.1"/>
    </source>
</evidence>
<keyword evidence="10" id="KW-0406">Ion transport</keyword>
<keyword evidence="3" id="KW-0813">Transport</keyword>
<dbReference type="InterPro" id="IPR051410">
    <property type="entry name" value="Ferric/Cupric_Reductase"/>
</dbReference>
<evidence type="ECO:0000256" key="8">
    <source>
        <dbReference type="ARBA" id="ARBA00022989"/>
    </source>
</evidence>
<keyword evidence="5 13" id="KW-0812">Transmembrane</keyword>
<evidence type="ECO:0000256" key="10">
    <source>
        <dbReference type="ARBA" id="ARBA00023065"/>
    </source>
</evidence>
<evidence type="ECO:0000256" key="3">
    <source>
        <dbReference type="ARBA" id="ARBA00022448"/>
    </source>
</evidence>
<dbReference type="KEGG" id="bnn:FOA43_000986"/>
<dbReference type="RefSeq" id="XP_038777238.1">
    <property type="nucleotide sequence ID" value="XM_038921310.1"/>
</dbReference>
<dbReference type="Pfam" id="PF08030">
    <property type="entry name" value="NAD_binding_6"/>
    <property type="match status" value="1"/>
</dbReference>
<feature type="transmembrane region" description="Helical" evidence="13">
    <location>
        <begin position="501"/>
        <end position="522"/>
    </location>
</feature>
<dbReference type="GO" id="GO:0000293">
    <property type="term" value="F:ferric-chelate reductase activity"/>
    <property type="evidence" value="ECO:0007669"/>
    <property type="project" value="UniProtKB-ARBA"/>
</dbReference>
<dbReference type="InterPro" id="IPR017927">
    <property type="entry name" value="FAD-bd_FR_type"/>
</dbReference>
<feature type="domain" description="FAD-binding FR-type" evidence="15">
    <location>
        <begin position="549"/>
        <end position="667"/>
    </location>
</feature>
<evidence type="ECO:0000256" key="12">
    <source>
        <dbReference type="ARBA" id="ARBA00023180"/>
    </source>
</evidence>
<dbReference type="GeneID" id="62194387"/>
<comment type="similarity">
    <text evidence="2">Belongs to the ferric reductase (FRE) family.</text>
</comment>
<dbReference type="GO" id="GO:0006826">
    <property type="term" value="P:iron ion transport"/>
    <property type="evidence" value="ECO:0007669"/>
    <property type="project" value="TreeGrafter"/>
</dbReference>
<evidence type="ECO:0000256" key="6">
    <source>
        <dbReference type="ARBA" id="ARBA00022827"/>
    </source>
</evidence>
<feature type="transmembrane region" description="Helical" evidence="13">
    <location>
        <begin position="263"/>
        <end position="288"/>
    </location>
</feature>
<feature type="transmembrane region" description="Helical" evidence="13">
    <location>
        <begin position="396"/>
        <end position="414"/>
    </location>
</feature>
<keyword evidence="7" id="KW-0249">Electron transport</keyword>
<accession>A0A875RYH3</accession>
<evidence type="ECO:0000256" key="7">
    <source>
        <dbReference type="ARBA" id="ARBA00022982"/>
    </source>
</evidence>
<keyword evidence="17" id="KW-1185">Reference proteome</keyword>
<evidence type="ECO:0000256" key="4">
    <source>
        <dbReference type="ARBA" id="ARBA00022630"/>
    </source>
</evidence>
<dbReference type="InterPro" id="IPR013112">
    <property type="entry name" value="FAD-bd_8"/>
</dbReference>
<dbReference type="InterPro" id="IPR013130">
    <property type="entry name" value="Fe3_Rdtase_TM_dom"/>
</dbReference>
<evidence type="ECO:0000256" key="1">
    <source>
        <dbReference type="ARBA" id="ARBA00004141"/>
    </source>
</evidence>
<evidence type="ECO:0000259" key="15">
    <source>
        <dbReference type="PROSITE" id="PS51384"/>
    </source>
</evidence>
<evidence type="ECO:0000256" key="14">
    <source>
        <dbReference type="SAM" id="SignalP"/>
    </source>
</evidence>
<dbReference type="InterPro" id="IPR039261">
    <property type="entry name" value="FNR_nucleotide-bd"/>
</dbReference>
<sequence>MSHFHFIAMLFTFLFVTLTSAFSLSPSSLYSLILENPGDSGNLEVVKLAQLEYKTDSWTLNSLNSESDILPGNYCVSLAEANSGEVVVPCFNYGNFAHLPVTGVLSLIRNNGKDFSYSSISLLRTIQAPSSAETPSKSAGLKILDKECYVIPSPIIEDTTRTAEKQQAVGTNANSDDNKDGEENFFSNTYTYLLDTCSGQAHQKYRMVHVARIYDNATHFLITMSQISKDTALVNPVIISKSAYEVSYSSVINLMKQRNDSTYMGFALYGYWVLIFTLSTVINVAYWCCPYASEKIAKTPPINWLRRHLICPQVIRPSQLSRFKAPTEKSSQTGASKFNLSVIESMYRMPVRVHALLLFLYACIVTILCCVDYTFVTPNTIFRCPKGQKFVYYADRTGIIGTMQLPLIFLFASRNNPLTKITGLPYRTFQVYHKWVSRITFVLLLLHCTFYLSYVQARGDYIARWGLLKWRMANTAFIAICVTTAWGSVRRRYYEWFKSSHKILLVIFVIGAWYHCLTLGWIEYIAVSFSIWAADYIFRIAKITSTGGDLKANCRVLYETREEGEGSTKIRKMPHSIRMEVNHSGWWKPFPGAYCWVYFLKWNMFWEAHPFTVVQTTTQHNFNQLVFIVRVKKGLTRKLANFIAKQPNSQCIMSILVEGPYGTNIPFKAYDHAVFVAGGVGMTVVYSIAMDLAQIYTAQVLRGQKKSSEKSISIEWMIPSFESVTAFRQEIEKLRQFEDILKLHIFITREPKDPALKEVLNRLERPISKANSKPNEPISQKTMFRDPTIIELEPMLSIHENPEDQSGSTGRGSGNNFQDDEMVEFLEDLLNRNGNSSVSIDFDEKPDLTTSLHKIYTLAGPTAVIACGPPTLNADVRVVTVECLKRNRSVEYFEQELLW</sequence>
<protein>
    <recommendedName>
        <fullName evidence="15">FAD-binding FR-type domain-containing protein</fullName>
    </recommendedName>
</protein>
<evidence type="ECO:0000256" key="13">
    <source>
        <dbReference type="SAM" id="Phobius"/>
    </source>
</evidence>
<gene>
    <name evidence="16" type="ORF">FOA43_000986</name>
</gene>
<feature type="transmembrane region" description="Helical" evidence="13">
    <location>
        <begin position="355"/>
        <end position="376"/>
    </location>
</feature>
<evidence type="ECO:0000313" key="17">
    <source>
        <dbReference type="Proteomes" id="UP000662931"/>
    </source>
</evidence>
<keyword evidence="9" id="KW-0560">Oxidoreductase</keyword>
<dbReference type="EMBL" id="CP064812">
    <property type="protein sequence ID" value="QPG73673.1"/>
    <property type="molecule type" value="Genomic_DNA"/>
</dbReference>
<dbReference type="PANTHER" id="PTHR32361">
    <property type="entry name" value="FERRIC/CUPRIC REDUCTASE TRANSMEMBRANE COMPONENT"/>
    <property type="match status" value="1"/>
</dbReference>
<dbReference type="GO" id="GO:0006879">
    <property type="term" value="P:intracellular iron ion homeostasis"/>
    <property type="evidence" value="ECO:0007669"/>
    <property type="project" value="TreeGrafter"/>
</dbReference>
<dbReference type="Proteomes" id="UP000662931">
    <property type="component" value="Chromosome 1"/>
</dbReference>
<keyword evidence="6" id="KW-0274">FAD</keyword>
<feature type="transmembrane region" description="Helical" evidence="13">
    <location>
        <begin position="435"/>
        <end position="452"/>
    </location>
</feature>
<keyword evidence="4" id="KW-0285">Flavoprotein</keyword>
<dbReference type="PROSITE" id="PS51384">
    <property type="entry name" value="FAD_FR"/>
    <property type="match status" value="1"/>
</dbReference>
<keyword evidence="11 13" id="KW-0472">Membrane</keyword>
<dbReference type="SFLD" id="SFLDG01168">
    <property type="entry name" value="Ferric_reductase_subgroup_(FRE"/>
    <property type="match status" value="1"/>
</dbReference>